<sequence length="121" mass="13591">MMLFKALEDADAARRRAMIETDVQALATYLDDDLRWTHSSGKTDGKTALIASIESGSVVYQSLEVQETQISQHTNIFIYAGIISGDVLKEGTQKKLRNKFLSIWHITDERLSMIAWQSTGI</sequence>
<dbReference type="Gene3D" id="3.10.450.50">
    <property type="match status" value="1"/>
</dbReference>
<gene>
    <name evidence="2" type="ORF">METZ01_LOCUS458526</name>
</gene>
<evidence type="ECO:0000259" key="1">
    <source>
        <dbReference type="Pfam" id="PF14534"/>
    </source>
</evidence>
<dbReference type="EMBL" id="UINC01191173">
    <property type="protein sequence ID" value="SVE05672.1"/>
    <property type="molecule type" value="Genomic_DNA"/>
</dbReference>
<organism evidence="2">
    <name type="scientific">marine metagenome</name>
    <dbReference type="NCBI Taxonomy" id="408172"/>
    <lineage>
        <taxon>unclassified sequences</taxon>
        <taxon>metagenomes</taxon>
        <taxon>ecological metagenomes</taxon>
    </lineage>
</organism>
<protein>
    <recommendedName>
        <fullName evidence="1">DUF4440 domain-containing protein</fullName>
    </recommendedName>
</protein>
<reference evidence="2" key="1">
    <citation type="submission" date="2018-05" db="EMBL/GenBank/DDBJ databases">
        <authorList>
            <person name="Lanie J.A."/>
            <person name="Ng W.-L."/>
            <person name="Kazmierczak K.M."/>
            <person name="Andrzejewski T.M."/>
            <person name="Davidsen T.M."/>
            <person name="Wayne K.J."/>
            <person name="Tettelin H."/>
            <person name="Glass J.I."/>
            <person name="Rusch D."/>
            <person name="Podicherti R."/>
            <person name="Tsui H.-C.T."/>
            <person name="Winkler M.E."/>
        </authorList>
    </citation>
    <scope>NUCLEOTIDE SEQUENCE</scope>
</reference>
<dbReference type="AlphaFoldDB" id="A0A383AD88"/>
<name>A0A383AD88_9ZZZZ</name>
<feature type="domain" description="DUF4440" evidence="1">
    <location>
        <begin position="8"/>
        <end position="108"/>
    </location>
</feature>
<evidence type="ECO:0000313" key="2">
    <source>
        <dbReference type="EMBL" id="SVE05672.1"/>
    </source>
</evidence>
<proteinExistence type="predicted"/>
<dbReference type="SUPFAM" id="SSF54427">
    <property type="entry name" value="NTF2-like"/>
    <property type="match status" value="1"/>
</dbReference>
<dbReference type="Pfam" id="PF14534">
    <property type="entry name" value="DUF4440"/>
    <property type="match status" value="1"/>
</dbReference>
<accession>A0A383AD88</accession>
<dbReference type="InterPro" id="IPR032710">
    <property type="entry name" value="NTF2-like_dom_sf"/>
</dbReference>
<dbReference type="InterPro" id="IPR027843">
    <property type="entry name" value="DUF4440"/>
</dbReference>